<protein>
    <submittedName>
        <fullName evidence="2">Uncharacterized protein</fullName>
    </submittedName>
</protein>
<name>A0A2P7MS92_9CYAN</name>
<keyword evidence="3" id="KW-1185">Reference proteome</keyword>
<organism evidence="2 3">
    <name type="scientific">Cyanobium usitatum str. Tous</name>
    <dbReference type="NCBI Taxonomy" id="2116684"/>
    <lineage>
        <taxon>Bacteria</taxon>
        <taxon>Bacillati</taxon>
        <taxon>Cyanobacteriota</taxon>
        <taxon>Cyanophyceae</taxon>
        <taxon>Synechococcales</taxon>
        <taxon>Prochlorococcaceae</taxon>
        <taxon>Cyanobium</taxon>
    </lineage>
</organism>
<feature type="compositionally biased region" description="Basic and acidic residues" evidence="1">
    <location>
        <begin position="96"/>
        <end position="105"/>
    </location>
</feature>
<comment type="caution">
    <text evidence="2">The sequence shown here is derived from an EMBL/GenBank/DDBJ whole genome shotgun (WGS) entry which is preliminary data.</text>
</comment>
<accession>A0A2P7MS92</accession>
<dbReference type="RefSeq" id="WP_106632857.1">
    <property type="nucleotide sequence ID" value="NZ_PXXO01000015.1"/>
</dbReference>
<evidence type="ECO:0000256" key="1">
    <source>
        <dbReference type="SAM" id="MobiDB-lite"/>
    </source>
</evidence>
<gene>
    <name evidence="2" type="ORF">C7K55_11395</name>
</gene>
<dbReference type="EMBL" id="PXXO01000015">
    <property type="protein sequence ID" value="PSJ04114.1"/>
    <property type="molecule type" value="Genomic_DNA"/>
</dbReference>
<dbReference type="OrthoDB" id="560291at2"/>
<evidence type="ECO:0000313" key="2">
    <source>
        <dbReference type="EMBL" id="PSJ04114.1"/>
    </source>
</evidence>
<reference evidence="2 3" key="1">
    <citation type="journal article" date="2018" name="Environ. Microbiol.">
        <title>Ecological and genomic features of two widespread freshwater picocyanobacteria.</title>
        <authorList>
            <person name="Cabello-Yeves P.J."/>
            <person name="Picazo A."/>
            <person name="Camacho A."/>
            <person name="Callieri C."/>
            <person name="Rosselli R."/>
            <person name="Roda-Garcia J.J."/>
            <person name="Coutinho F.H."/>
            <person name="Rodriguez-Valera F."/>
        </authorList>
    </citation>
    <scope>NUCLEOTIDE SEQUENCE [LARGE SCALE GENOMIC DNA]</scope>
    <source>
        <strain evidence="2 3">Tous</strain>
    </source>
</reference>
<dbReference type="AlphaFoldDB" id="A0A2P7MS92"/>
<proteinExistence type="predicted"/>
<dbReference type="Proteomes" id="UP000243002">
    <property type="component" value="Unassembled WGS sequence"/>
</dbReference>
<sequence length="171" mass="19287">MTFLEQQIVEYLQQQEAAKRVLLVIKKNRRKKGEAQEMPPIPSALLTAEETEELEEEHSFYVFRTDTNAVLARGIQGFEAAKERANQLRKSHGLKWDEVKFKSERGNQSSGGSGGSAAAPKKQFGVSRDGKTFTNTSGQSGRVDYAKRYNPSKGRRFRGYTDPQGNYHDID</sequence>
<evidence type="ECO:0000313" key="3">
    <source>
        <dbReference type="Proteomes" id="UP000243002"/>
    </source>
</evidence>
<feature type="region of interest" description="Disordered" evidence="1">
    <location>
        <begin position="96"/>
        <end position="171"/>
    </location>
</feature>